<dbReference type="PANTHER" id="PTHR10192">
    <property type="entry name" value="MOLYBDOPTERIN BIOSYNTHESIS PROTEIN"/>
    <property type="match status" value="1"/>
</dbReference>
<dbReference type="GO" id="GO:0061599">
    <property type="term" value="F:molybdopterin molybdotransferase activity"/>
    <property type="evidence" value="ECO:0007669"/>
    <property type="project" value="TreeGrafter"/>
</dbReference>
<dbReference type="InterPro" id="IPR001453">
    <property type="entry name" value="MoaB/Mog_dom"/>
</dbReference>
<evidence type="ECO:0000313" key="2">
    <source>
        <dbReference type="EMBL" id="SVE61909.1"/>
    </source>
</evidence>
<dbReference type="SUPFAM" id="SSF63867">
    <property type="entry name" value="MoeA C-terminal domain-like"/>
    <property type="match status" value="1"/>
</dbReference>
<dbReference type="SMART" id="SM00852">
    <property type="entry name" value="MoCF_biosynth"/>
    <property type="match status" value="1"/>
</dbReference>
<dbReference type="InterPro" id="IPR036425">
    <property type="entry name" value="MoaB/Mog-like_dom_sf"/>
</dbReference>
<dbReference type="GO" id="GO:0006777">
    <property type="term" value="P:Mo-molybdopterin cofactor biosynthetic process"/>
    <property type="evidence" value="ECO:0007669"/>
    <property type="project" value="TreeGrafter"/>
</dbReference>
<evidence type="ECO:0000259" key="1">
    <source>
        <dbReference type="SMART" id="SM00852"/>
    </source>
</evidence>
<reference evidence="2" key="1">
    <citation type="submission" date="2018-05" db="EMBL/GenBank/DDBJ databases">
        <authorList>
            <person name="Lanie J.A."/>
            <person name="Ng W.-L."/>
            <person name="Kazmierczak K.M."/>
            <person name="Andrzejewski T.M."/>
            <person name="Davidsen T.M."/>
            <person name="Wayne K.J."/>
            <person name="Tettelin H."/>
            <person name="Glass J.I."/>
            <person name="Rusch D."/>
            <person name="Podicherti R."/>
            <person name="Tsui H.-C.T."/>
            <person name="Winkler M.E."/>
        </authorList>
    </citation>
    <scope>NUCLEOTIDE SEQUENCE</scope>
</reference>
<dbReference type="Gene3D" id="3.40.980.10">
    <property type="entry name" value="MoaB/Mog-like domain"/>
    <property type="match status" value="1"/>
</dbReference>
<dbReference type="PANTHER" id="PTHR10192:SF5">
    <property type="entry name" value="GEPHYRIN"/>
    <property type="match status" value="1"/>
</dbReference>
<name>A0A383EZ06_9ZZZZ</name>
<dbReference type="GO" id="GO:0005829">
    <property type="term" value="C:cytosol"/>
    <property type="evidence" value="ECO:0007669"/>
    <property type="project" value="TreeGrafter"/>
</dbReference>
<organism evidence="2">
    <name type="scientific">marine metagenome</name>
    <dbReference type="NCBI Taxonomy" id="408172"/>
    <lineage>
        <taxon>unclassified sequences</taxon>
        <taxon>metagenomes</taxon>
        <taxon>ecological metagenomes</taxon>
    </lineage>
</organism>
<proteinExistence type="predicted"/>
<gene>
    <name evidence="2" type="ORF">METZ01_LOCUS514763</name>
</gene>
<sequence length="222" mass="23876">TGSELVQPGIAIEDHQIRMSNGPALVAMLTQHGFTNTAHEHLIDDPDILEMRLGTLLSMGDVVVLSGGVSMGKADHIPEVLANLGVDVVFHKISQQPGKPMWFGIGPTGQPVFALPGNPVSTLVCCRHYVIPALLHAINRQFWQSEFVVLTEEVTFKTELTCFMPVRLSSGKNGSIRATPAPTNTSGDFTSLTGTDGYVELAKGESLFDAGTAVPMHRWTIS</sequence>
<feature type="domain" description="MoaB/Mog" evidence="1">
    <location>
        <begin position="1"/>
        <end position="137"/>
    </location>
</feature>
<dbReference type="InterPro" id="IPR005111">
    <property type="entry name" value="MoeA_C_domain_IV"/>
</dbReference>
<dbReference type="Pfam" id="PF03454">
    <property type="entry name" value="MoeA_C"/>
    <property type="match status" value="1"/>
</dbReference>
<dbReference type="InterPro" id="IPR036688">
    <property type="entry name" value="MoeA_C_domain_IV_sf"/>
</dbReference>
<dbReference type="InterPro" id="IPR038987">
    <property type="entry name" value="MoeA-like"/>
</dbReference>
<protein>
    <recommendedName>
        <fullName evidence="1">MoaB/Mog domain-containing protein</fullName>
    </recommendedName>
</protein>
<accession>A0A383EZ06</accession>
<feature type="non-terminal residue" evidence="2">
    <location>
        <position position="1"/>
    </location>
</feature>
<dbReference type="SUPFAM" id="SSF53218">
    <property type="entry name" value="Molybdenum cofactor biosynthesis proteins"/>
    <property type="match status" value="1"/>
</dbReference>
<dbReference type="Pfam" id="PF00994">
    <property type="entry name" value="MoCF_biosynth"/>
    <property type="match status" value="1"/>
</dbReference>
<dbReference type="EMBL" id="UINC01229977">
    <property type="protein sequence ID" value="SVE61909.1"/>
    <property type="molecule type" value="Genomic_DNA"/>
</dbReference>
<dbReference type="AlphaFoldDB" id="A0A383EZ06"/>
<dbReference type="Gene3D" id="2.40.340.10">
    <property type="entry name" value="MoeA, C-terminal, domain IV"/>
    <property type="match status" value="1"/>
</dbReference>